<evidence type="ECO:0000313" key="2">
    <source>
        <dbReference type="Proteomes" id="UP001558652"/>
    </source>
</evidence>
<gene>
    <name evidence="1" type="ORF">AAG570_006319</name>
</gene>
<dbReference type="PANTHER" id="PTHR23279:SF5">
    <property type="entry name" value="DEFECTIVE PROBOSCIS EXTENSION RESPONSE 8, ISOFORM A"/>
    <property type="match status" value="1"/>
</dbReference>
<organism evidence="1 2">
    <name type="scientific">Ranatra chinensis</name>
    <dbReference type="NCBI Taxonomy" id="642074"/>
    <lineage>
        <taxon>Eukaryota</taxon>
        <taxon>Metazoa</taxon>
        <taxon>Ecdysozoa</taxon>
        <taxon>Arthropoda</taxon>
        <taxon>Hexapoda</taxon>
        <taxon>Insecta</taxon>
        <taxon>Pterygota</taxon>
        <taxon>Neoptera</taxon>
        <taxon>Paraneoptera</taxon>
        <taxon>Hemiptera</taxon>
        <taxon>Heteroptera</taxon>
        <taxon>Panheteroptera</taxon>
        <taxon>Nepomorpha</taxon>
        <taxon>Nepidae</taxon>
        <taxon>Ranatrinae</taxon>
        <taxon>Ranatra</taxon>
    </lineage>
</organism>
<evidence type="ECO:0000313" key="1">
    <source>
        <dbReference type="EMBL" id="KAL1139333.1"/>
    </source>
</evidence>
<name>A0ABD0ZAQ1_9HEMI</name>
<sequence>MLQVINFDSPRGGVSLVTEKGSVTTSRLLIQKAIPTDSGIYTCDPSNANTATIRVHILNGERLCTAHTTNSRPVEFGAKLTRFGLRDEDNHTFGTPEAVRMLKVWRFKTGEGHENRDDKN</sequence>
<dbReference type="Proteomes" id="UP001558652">
    <property type="component" value="Unassembled WGS sequence"/>
</dbReference>
<keyword evidence="2" id="KW-1185">Reference proteome</keyword>
<dbReference type="Gene3D" id="2.60.40.10">
    <property type="entry name" value="Immunoglobulins"/>
    <property type="match status" value="1"/>
</dbReference>
<proteinExistence type="predicted"/>
<dbReference type="InterPro" id="IPR013783">
    <property type="entry name" value="Ig-like_fold"/>
</dbReference>
<dbReference type="SUPFAM" id="SSF48726">
    <property type="entry name" value="Immunoglobulin"/>
    <property type="match status" value="1"/>
</dbReference>
<comment type="caution">
    <text evidence="1">The sequence shown here is derived from an EMBL/GenBank/DDBJ whole genome shotgun (WGS) entry which is preliminary data.</text>
</comment>
<dbReference type="InterPro" id="IPR037448">
    <property type="entry name" value="Zig-8"/>
</dbReference>
<dbReference type="EMBL" id="JBFDAA010000002">
    <property type="protein sequence ID" value="KAL1139333.1"/>
    <property type="molecule type" value="Genomic_DNA"/>
</dbReference>
<accession>A0ABD0ZAQ1</accession>
<protein>
    <submittedName>
        <fullName evidence="1">Uncharacterized protein</fullName>
    </submittedName>
</protein>
<dbReference type="PANTHER" id="PTHR23279">
    <property type="entry name" value="DEFECTIVE PROBOSCIS EXTENSION RESPONSE DPR -RELATED"/>
    <property type="match status" value="1"/>
</dbReference>
<dbReference type="InterPro" id="IPR036179">
    <property type="entry name" value="Ig-like_dom_sf"/>
</dbReference>
<reference evidence="1 2" key="1">
    <citation type="submission" date="2024-07" db="EMBL/GenBank/DDBJ databases">
        <title>Chromosome-level genome assembly of the water stick insect Ranatra chinensis (Heteroptera: Nepidae).</title>
        <authorList>
            <person name="Liu X."/>
        </authorList>
    </citation>
    <scope>NUCLEOTIDE SEQUENCE [LARGE SCALE GENOMIC DNA]</scope>
    <source>
        <strain evidence="1">Cailab_2021Rc</strain>
        <tissue evidence="1">Muscle</tissue>
    </source>
</reference>
<dbReference type="AlphaFoldDB" id="A0ABD0ZAQ1"/>